<dbReference type="Pfam" id="PF06980">
    <property type="entry name" value="DUF1302"/>
    <property type="match status" value="1"/>
</dbReference>
<organism evidence="2 3">
    <name type="scientific">Halanaerobium salsuginis</name>
    <dbReference type="NCBI Taxonomy" id="29563"/>
    <lineage>
        <taxon>Bacteria</taxon>
        <taxon>Bacillati</taxon>
        <taxon>Bacillota</taxon>
        <taxon>Clostridia</taxon>
        <taxon>Halanaerobiales</taxon>
        <taxon>Halanaerobiaceae</taxon>
        <taxon>Halanaerobium</taxon>
    </lineage>
</organism>
<dbReference type="RefSeq" id="WP_089861667.1">
    <property type="nucleotide sequence ID" value="NZ_FOTI01000020.1"/>
</dbReference>
<gene>
    <name evidence="2" type="ORF">SAMN02983006_01558</name>
</gene>
<dbReference type="Proteomes" id="UP000199006">
    <property type="component" value="Unassembled WGS sequence"/>
</dbReference>
<protein>
    <recommendedName>
        <fullName evidence="4">Beta-barrel porin 2</fullName>
    </recommendedName>
</protein>
<evidence type="ECO:0000313" key="2">
    <source>
        <dbReference type="EMBL" id="SFL60060.1"/>
    </source>
</evidence>
<dbReference type="OrthoDB" id="2111300at2"/>
<evidence type="ECO:0000313" key="3">
    <source>
        <dbReference type="Proteomes" id="UP000199006"/>
    </source>
</evidence>
<proteinExistence type="predicted"/>
<dbReference type="EMBL" id="FOTI01000020">
    <property type="protein sequence ID" value="SFL60060.1"/>
    <property type="molecule type" value="Genomic_DNA"/>
</dbReference>
<dbReference type="STRING" id="29563.SAMN02983006_01558"/>
<reference evidence="2 3" key="1">
    <citation type="submission" date="2016-10" db="EMBL/GenBank/DDBJ databases">
        <authorList>
            <person name="de Groot N.N."/>
        </authorList>
    </citation>
    <scope>NUCLEOTIDE SEQUENCE [LARGE SCALE GENOMIC DNA]</scope>
    <source>
        <strain evidence="2 3">ATCC 51327</strain>
    </source>
</reference>
<dbReference type="AlphaFoldDB" id="A0A1I4J0K0"/>
<evidence type="ECO:0000256" key="1">
    <source>
        <dbReference type="SAM" id="SignalP"/>
    </source>
</evidence>
<keyword evidence="3" id="KW-1185">Reference proteome</keyword>
<keyword evidence="1" id="KW-0732">Signal</keyword>
<sequence>MLKKKSLIFCLLFGLLLTLSLPGIAFDNGSFYGSEKTETEISGSISPELRIMSDDGDIEENLGGELEFNYPGSTNQFKVLIDYQLGAADEIDFNELYYKYSASSYDVLIGRHRVIWGKGDKVHVVDNLNPEDLSDFINPDYKERQIGEEMLKIDKYFRGGNADLEFVYTPDFEGNRLADDPDSSLGNWVINPFASLISLRELSAATGLSQTDLINEVEDAIDEENNQFGLRFTDSRGSIDYGFSYYKGYLRDPSYNVAAVASSAASWSGGSISKSELKEALNNADLHYDSVDIFGFEMAKVIASINSRFELAYYRTDDTDGDNPLVRNNKIAWVIGGDRDLPISNLNLNIQFAGEKILDHSGLSQFDIDYDADDDYTTNRAIVKLKDSYNNEKIEPELTWIYNLAGHDYSLEAAVNYELKQDLELELSHKIFNGDNDTTFGQFSDNDFTSIALKYSF</sequence>
<name>A0A1I4J0K0_9FIRM</name>
<dbReference type="InterPro" id="IPR010727">
    <property type="entry name" value="DUF1302"/>
</dbReference>
<feature type="signal peptide" evidence="1">
    <location>
        <begin position="1"/>
        <end position="25"/>
    </location>
</feature>
<accession>A0A1I4J0K0</accession>
<evidence type="ECO:0008006" key="4">
    <source>
        <dbReference type="Google" id="ProtNLM"/>
    </source>
</evidence>
<feature type="chain" id="PRO_5011785093" description="Beta-barrel porin 2" evidence="1">
    <location>
        <begin position="26"/>
        <end position="457"/>
    </location>
</feature>